<dbReference type="AlphaFoldDB" id="A0A6L6PVC1"/>
<evidence type="ECO:0000313" key="1">
    <source>
        <dbReference type="EMBL" id="MTW01189.1"/>
    </source>
</evidence>
<evidence type="ECO:0000313" key="2">
    <source>
        <dbReference type="Proteomes" id="UP000484015"/>
    </source>
</evidence>
<dbReference type="OrthoDB" id="8553452at2"/>
<protein>
    <recommendedName>
        <fullName evidence="3">RHS repeat protein</fullName>
    </recommendedName>
</protein>
<keyword evidence="2" id="KW-1185">Reference proteome</keyword>
<dbReference type="NCBIfam" id="TIGR01643">
    <property type="entry name" value="YD_repeat_2x"/>
    <property type="match status" value="1"/>
</dbReference>
<proteinExistence type="predicted"/>
<name>A0A6L6PVC1_9BURK</name>
<dbReference type="InterPro" id="IPR006530">
    <property type="entry name" value="YD"/>
</dbReference>
<accession>A0A6L6PVC1</accession>
<comment type="caution">
    <text evidence="1">The sequence shown here is derived from an EMBL/GenBank/DDBJ whole genome shotgun (WGS) entry which is preliminary data.</text>
</comment>
<dbReference type="EMBL" id="WNLA01000001">
    <property type="protein sequence ID" value="MTW01189.1"/>
    <property type="molecule type" value="Genomic_DNA"/>
</dbReference>
<gene>
    <name evidence="1" type="ORF">GM668_03705</name>
</gene>
<organism evidence="1 2">
    <name type="scientific">Pseudoduganella ginsengisoli</name>
    <dbReference type="NCBI Taxonomy" id="1462440"/>
    <lineage>
        <taxon>Bacteria</taxon>
        <taxon>Pseudomonadati</taxon>
        <taxon>Pseudomonadota</taxon>
        <taxon>Betaproteobacteria</taxon>
        <taxon>Burkholderiales</taxon>
        <taxon>Oxalobacteraceae</taxon>
        <taxon>Telluria group</taxon>
        <taxon>Pseudoduganella</taxon>
    </lineage>
</organism>
<dbReference type="InterPro" id="IPR031325">
    <property type="entry name" value="RHS_repeat"/>
</dbReference>
<sequence>MADTYIYTVHPSSTTTASVDAGVMILTPGTSWELVRGKTSYLYIGDALQYITDPLGATTSLTYQNNRLTTVTSPTGKTLQFTYGGNGRVSTVRDPAGNL</sequence>
<evidence type="ECO:0008006" key="3">
    <source>
        <dbReference type="Google" id="ProtNLM"/>
    </source>
</evidence>
<dbReference type="Gene3D" id="2.180.10.10">
    <property type="entry name" value="RHS repeat-associated core"/>
    <property type="match status" value="1"/>
</dbReference>
<dbReference type="Proteomes" id="UP000484015">
    <property type="component" value="Unassembled WGS sequence"/>
</dbReference>
<reference evidence="1 2" key="1">
    <citation type="submission" date="2019-11" db="EMBL/GenBank/DDBJ databases">
        <title>Type strains purchased from KCTC, JCM and DSMZ.</title>
        <authorList>
            <person name="Lu H."/>
        </authorList>
    </citation>
    <scope>NUCLEOTIDE SEQUENCE [LARGE SCALE GENOMIC DNA]</scope>
    <source>
        <strain evidence="1 2">KCTC 42409</strain>
    </source>
</reference>
<dbReference type="Pfam" id="PF05593">
    <property type="entry name" value="RHS_repeat"/>
    <property type="match status" value="1"/>
</dbReference>